<feature type="domain" description="PBP" evidence="3">
    <location>
        <begin position="40"/>
        <end position="299"/>
    </location>
</feature>
<dbReference type="PANTHER" id="PTHR30570:SF6">
    <property type="entry name" value="PHOSPHATE-BINDING PROTEIN PSTS"/>
    <property type="match status" value="1"/>
</dbReference>
<proteinExistence type="predicted"/>
<accession>A0A936F3X0</accession>
<feature type="signal peptide" evidence="2">
    <location>
        <begin position="1"/>
        <end position="19"/>
    </location>
</feature>
<dbReference type="Gene3D" id="3.40.190.10">
    <property type="entry name" value="Periplasmic binding protein-like II"/>
    <property type="match status" value="2"/>
</dbReference>
<dbReference type="InterPro" id="IPR024370">
    <property type="entry name" value="PBP_domain"/>
</dbReference>
<feature type="chain" id="PRO_5037900002" evidence="2">
    <location>
        <begin position="20"/>
        <end position="325"/>
    </location>
</feature>
<dbReference type="Proteomes" id="UP000709959">
    <property type="component" value="Unassembled WGS sequence"/>
</dbReference>
<dbReference type="Pfam" id="PF12849">
    <property type="entry name" value="PBP_like_2"/>
    <property type="match status" value="1"/>
</dbReference>
<evidence type="ECO:0000259" key="3">
    <source>
        <dbReference type="Pfam" id="PF12849"/>
    </source>
</evidence>
<keyword evidence="1 2" id="KW-0732">Signal</keyword>
<evidence type="ECO:0000313" key="4">
    <source>
        <dbReference type="EMBL" id="MBK8573330.1"/>
    </source>
</evidence>
<dbReference type="SUPFAM" id="SSF53850">
    <property type="entry name" value="Periplasmic binding protein-like II"/>
    <property type="match status" value="1"/>
</dbReference>
<sequence>MPFCSRSLLVICATVLPLAAQLEHTRAQVDPGIPGYRPGTTITEMVTAVGSDPLAQLCDEWNLGFRKFNPSANLKFTPSTTPPAVKAFVEGAADLAFLAREMTPPELKAFEAKHGYAPIRIPLCIDATIVFVNRSNPLKKISMGELDAIYGTKRLGGAKEELRTWGDLGLRGEWKGRTITPYSRDKTTAIAQLFREQVLLKGEAKPTIVECIDANSVAESVITDAGAIGYAPIVAWYASNRVLPVIPYQSEEAVAPTQEAVLAGKYPMTRLNYLYVNRAPGKPLAPPVKEFATFVLSREGQACVAASGLFPAPPDLVKAGLKRLQ</sequence>
<organism evidence="4 5">
    <name type="scientific">Candidatus Geothrix odensensis</name>
    <dbReference type="NCBI Taxonomy" id="2954440"/>
    <lineage>
        <taxon>Bacteria</taxon>
        <taxon>Pseudomonadati</taxon>
        <taxon>Acidobacteriota</taxon>
        <taxon>Holophagae</taxon>
        <taxon>Holophagales</taxon>
        <taxon>Holophagaceae</taxon>
        <taxon>Geothrix</taxon>
    </lineage>
</organism>
<evidence type="ECO:0000256" key="1">
    <source>
        <dbReference type="ARBA" id="ARBA00022729"/>
    </source>
</evidence>
<dbReference type="AlphaFoldDB" id="A0A936F3X0"/>
<name>A0A936F3X0_9BACT</name>
<dbReference type="PANTHER" id="PTHR30570">
    <property type="entry name" value="PERIPLASMIC PHOSPHATE BINDING COMPONENT OF PHOSPHATE ABC TRANSPORTER"/>
    <property type="match status" value="1"/>
</dbReference>
<reference evidence="4 5" key="1">
    <citation type="submission" date="2020-10" db="EMBL/GenBank/DDBJ databases">
        <title>Connecting structure to function with the recovery of over 1000 high-quality activated sludge metagenome-assembled genomes encoding full-length rRNA genes using long-read sequencing.</title>
        <authorList>
            <person name="Singleton C.M."/>
            <person name="Petriglieri F."/>
            <person name="Kristensen J.M."/>
            <person name="Kirkegaard R.H."/>
            <person name="Michaelsen T.Y."/>
            <person name="Andersen M.H."/>
            <person name="Karst S.M."/>
            <person name="Dueholm M.S."/>
            <person name="Nielsen P.H."/>
            <person name="Albertsen M."/>
        </authorList>
    </citation>
    <scope>NUCLEOTIDE SEQUENCE [LARGE SCALE GENOMIC DNA]</scope>
    <source>
        <strain evidence="4">OdNE_18-Q3-R46-58_MAXAC.008</strain>
    </source>
</reference>
<dbReference type="EMBL" id="JADKCH010000016">
    <property type="protein sequence ID" value="MBK8573330.1"/>
    <property type="molecule type" value="Genomic_DNA"/>
</dbReference>
<gene>
    <name evidence="4" type="ORF">IPN91_11980</name>
</gene>
<protein>
    <submittedName>
        <fullName evidence="4">Substrate-binding domain-containing protein</fullName>
    </submittedName>
</protein>
<comment type="caution">
    <text evidence="4">The sequence shown here is derived from an EMBL/GenBank/DDBJ whole genome shotgun (WGS) entry which is preliminary data.</text>
</comment>
<evidence type="ECO:0000256" key="2">
    <source>
        <dbReference type="SAM" id="SignalP"/>
    </source>
</evidence>
<evidence type="ECO:0000313" key="5">
    <source>
        <dbReference type="Proteomes" id="UP000709959"/>
    </source>
</evidence>
<dbReference type="InterPro" id="IPR050811">
    <property type="entry name" value="Phosphate_ABC_transporter"/>
</dbReference>